<organism evidence="2 3">
    <name type="scientific">Geitlerinema calcuttense NRMC-F 0142</name>
    <dbReference type="NCBI Taxonomy" id="2922238"/>
    <lineage>
        <taxon>Bacteria</taxon>
        <taxon>Bacillati</taxon>
        <taxon>Cyanobacteriota</taxon>
        <taxon>Cyanophyceae</taxon>
        <taxon>Geitlerinematales</taxon>
        <taxon>Geitlerinemataceae</taxon>
        <taxon>Geitlerinema</taxon>
    </lineage>
</organism>
<keyword evidence="1" id="KW-1133">Transmembrane helix</keyword>
<feature type="transmembrane region" description="Helical" evidence="1">
    <location>
        <begin position="236"/>
        <end position="260"/>
    </location>
</feature>
<sequence>MRSSQESPFVRMTPWQRLCVAGILSSFLLWIGFQQLIHPSSLTTMGWVFLALAGNIGLMLVPLVFYQPSYGWFHPLIFGIVFSLLNHLRRADTYIHGLQWHAGLPGWSPDSLTLLLVYELVLRAISLMSWYFGFFLSPPLRLPQLKFGQPRHLGSKVLLVVLFSFVVFAAYMQKRGGITSHILSWGRGRTTELAGEFYWQFVIQFGLLACLSWLILDRNSVLRPLFWGCTLMSVGFMFLSSGSRSSAIYFMILGLIAWLLRERKIQITKIIGITFLGLFLLGILGNFRDSTYDGEINWAALMGAAPNDAVDESALSSGLGEVTNRSSVFAGVFPILALVPNDVDFLYGSSYLAVLTLPVPRGLWPAKPSLIAGMVGETFFNVNVGMPPGSIGEAYWNFGLPGVLMVFFCFGAFCKGLATSFEQYAGEPAVIVLYAIALFLFPEPTGLSAIDLLLKEIPAFLFLWSTGAIAIAPPNRSP</sequence>
<feature type="transmembrane region" description="Helical" evidence="1">
    <location>
        <begin position="267"/>
        <end position="287"/>
    </location>
</feature>
<evidence type="ECO:0000313" key="2">
    <source>
        <dbReference type="EMBL" id="MDL5057062.1"/>
    </source>
</evidence>
<feature type="transmembrane region" description="Helical" evidence="1">
    <location>
        <begin position="112"/>
        <end position="133"/>
    </location>
</feature>
<feature type="transmembrane region" description="Helical" evidence="1">
    <location>
        <begin position="394"/>
        <end position="413"/>
    </location>
</feature>
<dbReference type="NCBIfam" id="TIGR04370">
    <property type="entry name" value="glyco_rpt_poly"/>
    <property type="match status" value="1"/>
</dbReference>
<feature type="transmembrane region" description="Helical" evidence="1">
    <location>
        <begin position="15"/>
        <end position="33"/>
    </location>
</feature>
<keyword evidence="1" id="KW-0812">Transmembrane</keyword>
<dbReference type="RefSeq" id="WP_286004384.1">
    <property type="nucleotide sequence ID" value="NZ_JASVEJ010000023.1"/>
</dbReference>
<gene>
    <name evidence="2" type="ORF">QQ055_06235</name>
</gene>
<comment type="caution">
    <text evidence="2">The sequence shown here is derived from an EMBL/GenBank/DDBJ whole genome shotgun (WGS) entry which is preliminary data.</text>
</comment>
<name>A0ABT7LZQ8_9CYAN</name>
<feature type="transmembrane region" description="Helical" evidence="1">
    <location>
        <begin position="197"/>
        <end position="216"/>
    </location>
</feature>
<keyword evidence="3" id="KW-1185">Reference proteome</keyword>
<dbReference type="Proteomes" id="UP001230986">
    <property type="component" value="Unassembled WGS sequence"/>
</dbReference>
<keyword evidence="1" id="KW-0472">Membrane</keyword>
<proteinExistence type="predicted"/>
<feature type="transmembrane region" description="Helical" evidence="1">
    <location>
        <begin position="45"/>
        <end position="66"/>
    </location>
</feature>
<feature type="transmembrane region" description="Helical" evidence="1">
    <location>
        <begin position="153"/>
        <end position="172"/>
    </location>
</feature>
<accession>A0ABT7LZQ8</accession>
<feature type="transmembrane region" description="Helical" evidence="1">
    <location>
        <begin position="425"/>
        <end position="441"/>
    </location>
</feature>
<dbReference type="EMBL" id="JASVEJ010000023">
    <property type="protein sequence ID" value="MDL5057062.1"/>
    <property type="molecule type" value="Genomic_DNA"/>
</dbReference>
<evidence type="ECO:0000313" key="3">
    <source>
        <dbReference type="Proteomes" id="UP001230986"/>
    </source>
</evidence>
<reference evidence="2 3" key="1">
    <citation type="submission" date="2023-06" db="EMBL/GenBank/DDBJ databases">
        <title>Whole genome sequence of Oscillatoria calcuttensis NRMC-F 0142.</title>
        <authorList>
            <person name="Shakena Fathima T."/>
            <person name="Muralitharan G."/>
            <person name="Thajuddin N."/>
        </authorList>
    </citation>
    <scope>NUCLEOTIDE SEQUENCE [LARGE SCALE GENOMIC DNA]</scope>
    <source>
        <strain evidence="2 3">NRMC-F 0142</strain>
    </source>
</reference>
<evidence type="ECO:0000256" key="1">
    <source>
        <dbReference type="SAM" id="Phobius"/>
    </source>
</evidence>
<feature type="transmembrane region" description="Helical" evidence="1">
    <location>
        <begin position="72"/>
        <end position="91"/>
    </location>
</feature>
<protein>
    <submittedName>
        <fullName evidence="2">Oligosaccharide repeat unit polymerase</fullName>
    </submittedName>
</protein>